<dbReference type="PANTHER" id="PTHR46060:SF1">
    <property type="entry name" value="MARINER MOS1 TRANSPOSASE-LIKE PROTEIN"/>
    <property type="match status" value="1"/>
</dbReference>
<keyword evidence="2" id="KW-1185">Reference proteome</keyword>
<dbReference type="AlphaFoldDB" id="A0A151JCE4"/>
<dbReference type="EMBL" id="KQ979089">
    <property type="protein sequence ID" value="KYN22659.1"/>
    <property type="molecule type" value="Genomic_DNA"/>
</dbReference>
<name>A0A151JCE4_9HYME</name>
<sequence length="135" mass="15530">MNKKIEQRICLKFCIANGISCAESLKMLQKAYDKSTLSKTRAYEWYSALKNGRDVVKTESRIKFVEKGQICGKKNPWILHHDNAPSHKAIIVNEFLAKNSTNIIEQPPYSPDMAPADFFLFPKLKLPLRGTRFNR</sequence>
<reference evidence="1 2" key="1">
    <citation type="submission" date="2015-09" db="EMBL/GenBank/DDBJ databases">
        <title>Trachymyrmex cornetzi WGS genome.</title>
        <authorList>
            <person name="Nygaard S."/>
            <person name="Hu H."/>
            <person name="Boomsma J."/>
            <person name="Zhang G."/>
        </authorList>
    </citation>
    <scope>NUCLEOTIDE SEQUENCE [LARGE SCALE GENOMIC DNA]</scope>
    <source>
        <strain evidence="1">Tcor2-1</strain>
        <tissue evidence="1">Whole body</tissue>
    </source>
</reference>
<evidence type="ECO:0000313" key="1">
    <source>
        <dbReference type="EMBL" id="KYN22659.1"/>
    </source>
</evidence>
<evidence type="ECO:0008006" key="3">
    <source>
        <dbReference type="Google" id="ProtNLM"/>
    </source>
</evidence>
<evidence type="ECO:0000313" key="2">
    <source>
        <dbReference type="Proteomes" id="UP000078492"/>
    </source>
</evidence>
<dbReference type="GO" id="GO:0003676">
    <property type="term" value="F:nucleic acid binding"/>
    <property type="evidence" value="ECO:0007669"/>
    <property type="project" value="InterPro"/>
</dbReference>
<protein>
    <recommendedName>
        <fullName evidence="3">Mos1 transposase HTH domain-containing protein</fullName>
    </recommendedName>
</protein>
<dbReference type="Proteomes" id="UP000078492">
    <property type="component" value="Unassembled WGS sequence"/>
</dbReference>
<gene>
    <name evidence="1" type="ORF">ALC57_04936</name>
</gene>
<dbReference type="InterPro" id="IPR036397">
    <property type="entry name" value="RNaseH_sf"/>
</dbReference>
<proteinExistence type="predicted"/>
<dbReference type="STRING" id="471704.A0A151JCE4"/>
<organism evidence="1 2">
    <name type="scientific">Trachymyrmex cornetzi</name>
    <dbReference type="NCBI Taxonomy" id="471704"/>
    <lineage>
        <taxon>Eukaryota</taxon>
        <taxon>Metazoa</taxon>
        <taxon>Ecdysozoa</taxon>
        <taxon>Arthropoda</taxon>
        <taxon>Hexapoda</taxon>
        <taxon>Insecta</taxon>
        <taxon>Pterygota</taxon>
        <taxon>Neoptera</taxon>
        <taxon>Endopterygota</taxon>
        <taxon>Hymenoptera</taxon>
        <taxon>Apocrita</taxon>
        <taxon>Aculeata</taxon>
        <taxon>Formicoidea</taxon>
        <taxon>Formicidae</taxon>
        <taxon>Myrmicinae</taxon>
        <taxon>Trachymyrmex</taxon>
    </lineage>
</organism>
<dbReference type="Gene3D" id="3.30.420.10">
    <property type="entry name" value="Ribonuclease H-like superfamily/Ribonuclease H"/>
    <property type="match status" value="1"/>
</dbReference>
<accession>A0A151JCE4</accession>
<dbReference type="PANTHER" id="PTHR46060">
    <property type="entry name" value="MARINER MOS1 TRANSPOSASE-LIKE PROTEIN"/>
    <property type="match status" value="1"/>
</dbReference>
<dbReference type="InterPro" id="IPR052709">
    <property type="entry name" value="Transposase-MT_Hybrid"/>
</dbReference>